<dbReference type="Gene3D" id="3.30.110.90">
    <property type="entry name" value="Amidohydrolase"/>
    <property type="match status" value="1"/>
</dbReference>
<dbReference type="OrthoDB" id="9797498at2"/>
<sequence>MSLKQFRFPALVSLLAALGASAMAQTAAKPLPSVSIDAAVVVLEHVHVIDGTGEPERAAQTIIVAHGAITYAGPAAGAPHPDGAKVLDLSGDTVMPGYVAMHEHLFYPLPGNGRGHLPLYGEMADSAPRLYLAAGVTTARTTGSIEPYTDLAVKKLVDTGAIPGPDFYITSPYLEGNPPIGPQLHALTGPADAARTVDYWAAEGVTSYKAYMHITPPELRAAIAHVHAHGMKITGHLCSIGFQQAAAMGMDNLEHGLIVDTEFVPNKQPGVCPGQREGEEALAKLDVSGPRIQKTIHVLVAHHVAVTSTLAVFESFAPNQPPMSEEIRAKAVLFPASWKDYMATRTAIAAHAKGSIMPRLLTMEMQFERDFVKQGGLLMFGCDPTGYGGVLPGYGDQRALELLVQAGFTPEEAIHIATENGATFLGIARRVGTVAAGKQADLIVVKGDPGKNIHDIENVQVVFKDGVGYDPAKLIAPIQGWMGLR</sequence>
<dbReference type="InterPro" id="IPR032466">
    <property type="entry name" value="Metal_Hydrolase"/>
</dbReference>
<dbReference type="Pfam" id="PF01979">
    <property type="entry name" value="Amidohydro_1"/>
    <property type="match status" value="1"/>
</dbReference>
<dbReference type="GO" id="GO:0016810">
    <property type="term" value="F:hydrolase activity, acting on carbon-nitrogen (but not peptide) bonds"/>
    <property type="evidence" value="ECO:0007669"/>
    <property type="project" value="InterPro"/>
</dbReference>
<dbReference type="AlphaFoldDB" id="C1F797"/>
<keyword evidence="1" id="KW-0732">Signal</keyword>
<feature type="chain" id="PRO_5002909366" evidence="1">
    <location>
        <begin position="25"/>
        <end position="485"/>
    </location>
</feature>
<protein>
    <submittedName>
        <fullName evidence="3">Amidohydrolase family protein</fullName>
    </submittedName>
</protein>
<dbReference type="Gene3D" id="2.30.40.10">
    <property type="entry name" value="Urease, subunit C, domain 1"/>
    <property type="match status" value="1"/>
</dbReference>
<gene>
    <name evidence="3" type="ordered locus">ACP_1652</name>
</gene>
<feature type="signal peptide" evidence="1">
    <location>
        <begin position="1"/>
        <end position="24"/>
    </location>
</feature>
<evidence type="ECO:0000313" key="3">
    <source>
        <dbReference type="EMBL" id="ACO34503.1"/>
    </source>
</evidence>
<dbReference type="Gene3D" id="3.40.50.10910">
    <property type="entry name" value="Amidohydrolase"/>
    <property type="match status" value="1"/>
</dbReference>
<dbReference type="InterPro" id="IPR051781">
    <property type="entry name" value="Metallo-dep_Hydrolase"/>
</dbReference>
<dbReference type="Proteomes" id="UP000002207">
    <property type="component" value="Chromosome"/>
</dbReference>
<dbReference type="eggNOG" id="COG1228">
    <property type="taxonomic scope" value="Bacteria"/>
</dbReference>
<dbReference type="SUPFAM" id="SSF51338">
    <property type="entry name" value="Composite domain of metallo-dependent hydrolases"/>
    <property type="match status" value="1"/>
</dbReference>
<evidence type="ECO:0000256" key="1">
    <source>
        <dbReference type="SAM" id="SignalP"/>
    </source>
</evidence>
<dbReference type="STRING" id="240015.ACP_1652"/>
<dbReference type="Gene3D" id="1.20.58.520">
    <property type="entry name" value="Amidohydrolase"/>
    <property type="match status" value="1"/>
</dbReference>
<dbReference type="InParanoid" id="C1F797"/>
<keyword evidence="3" id="KW-0378">Hydrolase</keyword>
<evidence type="ECO:0000313" key="4">
    <source>
        <dbReference type="Proteomes" id="UP000002207"/>
    </source>
</evidence>
<evidence type="ECO:0000259" key="2">
    <source>
        <dbReference type="Pfam" id="PF01979"/>
    </source>
</evidence>
<dbReference type="RefSeq" id="WP_015896777.1">
    <property type="nucleotide sequence ID" value="NC_012483.1"/>
</dbReference>
<accession>C1F797</accession>
<dbReference type="InterPro" id="IPR006680">
    <property type="entry name" value="Amidohydro-rel"/>
</dbReference>
<feature type="domain" description="Amidohydrolase-related" evidence="2">
    <location>
        <begin position="93"/>
        <end position="466"/>
    </location>
</feature>
<dbReference type="SUPFAM" id="SSF51556">
    <property type="entry name" value="Metallo-dependent hydrolases"/>
    <property type="match status" value="1"/>
</dbReference>
<dbReference type="PANTHER" id="PTHR43135">
    <property type="entry name" value="ALPHA-D-RIBOSE 1-METHYLPHOSPHONATE 5-TRIPHOSPHATE DIPHOSPHATASE"/>
    <property type="match status" value="1"/>
</dbReference>
<dbReference type="InterPro" id="IPR011059">
    <property type="entry name" value="Metal-dep_hydrolase_composite"/>
</dbReference>
<reference evidence="3 4" key="1">
    <citation type="journal article" date="2009" name="Appl. Environ. Microbiol.">
        <title>Three genomes from the phylum Acidobacteria provide insight into the lifestyles of these microorganisms in soils.</title>
        <authorList>
            <person name="Ward N.L."/>
            <person name="Challacombe J.F."/>
            <person name="Janssen P.H."/>
            <person name="Henrissat B."/>
            <person name="Coutinho P.M."/>
            <person name="Wu M."/>
            <person name="Xie G."/>
            <person name="Haft D.H."/>
            <person name="Sait M."/>
            <person name="Badger J."/>
            <person name="Barabote R.D."/>
            <person name="Bradley B."/>
            <person name="Brettin T.S."/>
            <person name="Brinkac L.M."/>
            <person name="Bruce D."/>
            <person name="Creasy T."/>
            <person name="Daugherty S.C."/>
            <person name="Davidsen T.M."/>
            <person name="DeBoy R.T."/>
            <person name="Detter J.C."/>
            <person name="Dodson R.J."/>
            <person name="Durkin A.S."/>
            <person name="Ganapathy A."/>
            <person name="Gwinn-Giglio M."/>
            <person name="Han C.S."/>
            <person name="Khouri H."/>
            <person name="Kiss H."/>
            <person name="Kothari S.P."/>
            <person name="Madupu R."/>
            <person name="Nelson K.E."/>
            <person name="Nelson W.C."/>
            <person name="Paulsen I."/>
            <person name="Penn K."/>
            <person name="Ren Q."/>
            <person name="Rosovitz M.J."/>
            <person name="Selengut J.D."/>
            <person name="Shrivastava S."/>
            <person name="Sullivan S.A."/>
            <person name="Tapia R."/>
            <person name="Thompson L.S."/>
            <person name="Watkins K.L."/>
            <person name="Yang Q."/>
            <person name="Yu C."/>
            <person name="Zafar N."/>
            <person name="Zhou L."/>
            <person name="Kuske C.R."/>
        </authorList>
    </citation>
    <scope>NUCLEOTIDE SEQUENCE [LARGE SCALE GENOMIC DNA]</scope>
    <source>
        <strain evidence="4">ATCC 51196 / DSM 11244 / BCRC 80197 / JCM 7670 / NBRC 15755 / NCIMB 13165 / 161</strain>
    </source>
</reference>
<dbReference type="PANTHER" id="PTHR43135:SF3">
    <property type="entry name" value="ALPHA-D-RIBOSE 1-METHYLPHOSPHONATE 5-TRIPHOSPHATE DIPHOSPHATASE"/>
    <property type="match status" value="1"/>
</dbReference>
<dbReference type="HOGENOM" id="CLU_023620_4_2_0"/>
<dbReference type="EMBL" id="CP001472">
    <property type="protein sequence ID" value="ACO34503.1"/>
    <property type="molecule type" value="Genomic_DNA"/>
</dbReference>
<dbReference type="KEGG" id="aca:ACP_1652"/>
<organism evidence="3 4">
    <name type="scientific">Acidobacterium capsulatum (strain ATCC 51196 / DSM 11244 / BCRC 80197 / JCM 7670 / NBRC 15755 / NCIMB 13165 / 161)</name>
    <dbReference type="NCBI Taxonomy" id="240015"/>
    <lineage>
        <taxon>Bacteria</taxon>
        <taxon>Pseudomonadati</taxon>
        <taxon>Acidobacteriota</taxon>
        <taxon>Terriglobia</taxon>
        <taxon>Terriglobales</taxon>
        <taxon>Acidobacteriaceae</taxon>
        <taxon>Acidobacterium</taxon>
    </lineage>
</organism>
<name>C1F797_ACIC5</name>
<proteinExistence type="predicted"/>
<keyword evidence="4" id="KW-1185">Reference proteome</keyword>